<dbReference type="PROSITE" id="PS00108">
    <property type="entry name" value="PROTEIN_KINASE_ST"/>
    <property type="match status" value="1"/>
</dbReference>
<dbReference type="SMART" id="SM00220">
    <property type="entry name" value="S_TKc"/>
    <property type="match status" value="1"/>
</dbReference>
<keyword evidence="13" id="KW-0418">Kinase</keyword>
<evidence type="ECO:0000256" key="13">
    <source>
        <dbReference type="ARBA" id="ARBA00022777"/>
    </source>
</evidence>
<dbReference type="InterPro" id="IPR013210">
    <property type="entry name" value="LRR_N_plant-typ"/>
</dbReference>
<comment type="subcellular location">
    <subcellularLocation>
        <location evidence="1">Cell membrane</location>
        <topology evidence="1">Single-pass membrane protein</topology>
    </subcellularLocation>
</comment>
<dbReference type="AlphaFoldDB" id="A0A6I9SA47"/>
<keyword evidence="4" id="KW-1003">Cell membrane</keyword>
<dbReference type="InterPro" id="IPR011009">
    <property type="entry name" value="Kinase-like_dom_sf"/>
</dbReference>
<dbReference type="InterPro" id="IPR017441">
    <property type="entry name" value="Protein_kinase_ATP_BS"/>
</dbReference>
<evidence type="ECO:0000256" key="4">
    <source>
        <dbReference type="ARBA" id="ARBA00022475"/>
    </source>
</evidence>
<evidence type="ECO:0000313" key="26">
    <source>
        <dbReference type="RefSeq" id="XP_010939780.2"/>
    </source>
</evidence>
<keyword evidence="7" id="KW-0433">Leucine-rich repeat</keyword>
<dbReference type="InterPro" id="IPR003591">
    <property type="entry name" value="Leu-rich_rpt_typical-subtyp"/>
</dbReference>
<dbReference type="SUPFAM" id="SSF56112">
    <property type="entry name" value="Protein kinase-like (PK-like)"/>
    <property type="match status" value="1"/>
</dbReference>
<dbReference type="InterPro" id="IPR051809">
    <property type="entry name" value="Plant_receptor-like_S/T_kinase"/>
</dbReference>
<dbReference type="EC" id="2.7.11.1" evidence="3"/>
<dbReference type="GO" id="GO:0005886">
    <property type="term" value="C:plasma membrane"/>
    <property type="evidence" value="ECO:0007669"/>
    <property type="project" value="UniProtKB-SubCell"/>
</dbReference>
<evidence type="ECO:0000256" key="10">
    <source>
        <dbReference type="ARBA" id="ARBA00022729"/>
    </source>
</evidence>
<evidence type="ECO:0000256" key="11">
    <source>
        <dbReference type="ARBA" id="ARBA00022737"/>
    </source>
</evidence>
<proteinExistence type="inferred from homology"/>
<dbReference type="Gene3D" id="3.80.10.10">
    <property type="entry name" value="Ribonuclease Inhibitor"/>
    <property type="match status" value="2"/>
</dbReference>
<dbReference type="FunFam" id="3.80.10.10:FF:000129">
    <property type="entry name" value="Leucine-rich repeat receptor-like kinase"/>
    <property type="match status" value="1"/>
</dbReference>
<keyword evidence="8" id="KW-0808">Transferase</keyword>
<evidence type="ECO:0000256" key="3">
    <source>
        <dbReference type="ARBA" id="ARBA00012513"/>
    </source>
</evidence>
<dbReference type="FunCoup" id="A0A6I9SA47">
    <property type="interactions" value="1"/>
</dbReference>
<evidence type="ECO:0000256" key="5">
    <source>
        <dbReference type="ARBA" id="ARBA00022527"/>
    </source>
</evidence>
<name>A0A6I9SA47_ELAGV</name>
<dbReference type="Pfam" id="PF13855">
    <property type="entry name" value="LRR_8"/>
    <property type="match status" value="1"/>
</dbReference>
<dbReference type="GO" id="GO:0005524">
    <property type="term" value="F:ATP binding"/>
    <property type="evidence" value="ECO:0007669"/>
    <property type="project" value="UniProtKB-UniRule"/>
</dbReference>
<evidence type="ECO:0000256" key="7">
    <source>
        <dbReference type="ARBA" id="ARBA00022614"/>
    </source>
</evidence>
<gene>
    <name evidence="26" type="primary">LOC105058525</name>
</gene>
<evidence type="ECO:0000256" key="2">
    <source>
        <dbReference type="ARBA" id="ARBA00008684"/>
    </source>
</evidence>
<dbReference type="InterPro" id="IPR032675">
    <property type="entry name" value="LRR_dom_sf"/>
</dbReference>
<feature type="transmembrane region" description="Helical" evidence="22">
    <location>
        <begin position="645"/>
        <end position="668"/>
    </location>
</feature>
<dbReference type="Pfam" id="PF00560">
    <property type="entry name" value="LRR_1"/>
    <property type="match status" value="5"/>
</dbReference>
<keyword evidence="14 21" id="KW-0067">ATP-binding</keyword>
<evidence type="ECO:0000256" key="23">
    <source>
        <dbReference type="SAM" id="SignalP"/>
    </source>
</evidence>
<evidence type="ECO:0000256" key="6">
    <source>
        <dbReference type="ARBA" id="ARBA00022553"/>
    </source>
</evidence>
<evidence type="ECO:0000256" key="22">
    <source>
        <dbReference type="SAM" id="Phobius"/>
    </source>
</evidence>
<keyword evidence="17" id="KW-0675">Receptor</keyword>
<accession>A0A6I9SA47</accession>
<dbReference type="PROSITE" id="PS00107">
    <property type="entry name" value="PROTEIN_KINASE_ATP"/>
    <property type="match status" value="1"/>
</dbReference>
<keyword evidence="15 22" id="KW-1133">Transmembrane helix</keyword>
<keyword evidence="25" id="KW-1185">Reference proteome</keyword>
<dbReference type="InterPro" id="IPR000719">
    <property type="entry name" value="Prot_kinase_dom"/>
</dbReference>
<keyword evidence="9 22" id="KW-0812">Transmembrane</keyword>
<feature type="domain" description="Protein kinase" evidence="24">
    <location>
        <begin position="702"/>
        <end position="983"/>
    </location>
</feature>
<dbReference type="Pfam" id="PF00069">
    <property type="entry name" value="Pkinase"/>
    <property type="match status" value="1"/>
</dbReference>
<keyword evidence="11" id="KW-0677">Repeat</keyword>
<evidence type="ECO:0000313" key="25">
    <source>
        <dbReference type="Proteomes" id="UP000504607"/>
    </source>
</evidence>
<feature type="binding site" evidence="21">
    <location>
        <position position="730"/>
    </location>
    <ligand>
        <name>ATP</name>
        <dbReference type="ChEBI" id="CHEBI:30616"/>
    </ligand>
</feature>
<protein>
    <recommendedName>
        <fullName evidence="3">non-specific serine/threonine protein kinase</fullName>
        <ecNumber evidence="3">2.7.11.1</ecNumber>
    </recommendedName>
</protein>
<evidence type="ECO:0000256" key="20">
    <source>
        <dbReference type="ARBA" id="ARBA00048679"/>
    </source>
</evidence>
<dbReference type="FunFam" id="3.80.10.10:FF:000383">
    <property type="entry name" value="Leucine-rich repeat receptor protein kinase EMS1"/>
    <property type="match status" value="1"/>
</dbReference>
<dbReference type="Pfam" id="PF08263">
    <property type="entry name" value="LRRNT_2"/>
    <property type="match status" value="1"/>
</dbReference>
<evidence type="ECO:0000256" key="14">
    <source>
        <dbReference type="ARBA" id="ARBA00022840"/>
    </source>
</evidence>
<evidence type="ECO:0000256" key="17">
    <source>
        <dbReference type="ARBA" id="ARBA00023170"/>
    </source>
</evidence>
<dbReference type="PANTHER" id="PTHR27008:SF497">
    <property type="entry name" value="OS11G0695000 PROTEIN"/>
    <property type="match status" value="1"/>
</dbReference>
<dbReference type="FunFam" id="1.10.510.10:FF:000358">
    <property type="entry name" value="Putative leucine-rich repeat receptor-like serine/threonine-protein kinase"/>
    <property type="match status" value="1"/>
</dbReference>
<evidence type="ECO:0000256" key="8">
    <source>
        <dbReference type="ARBA" id="ARBA00022679"/>
    </source>
</evidence>
<evidence type="ECO:0000259" key="24">
    <source>
        <dbReference type="PROSITE" id="PS50011"/>
    </source>
</evidence>
<evidence type="ECO:0000256" key="18">
    <source>
        <dbReference type="ARBA" id="ARBA00023180"/>
    </source>
</evidence>
<dbReference type="FunFam" id="3.80.10.10:FF:000041">
    <property type="entry name" value="LRR receptor-like serine/threonine-protein kinase ERECTA"/>
    <property type="match status" value="1"/>
</dbReference>
<comment type="catalytic activity">
    <reaction evidence="19">
        <text>L-threonyl-[protein] + ATP = O-phospho-L-threonyl-[protein] + ADP + H(+)</text>
        <dbReference type="Rhea" id="RHEA:46608"/>
        <dbReference type="Rhea" id="RHEA-COMP:11060"/>
        <dbReference type="Rhea" id="RHEA-COMP:11605"/>
        <dbReference type="ChEBI" id="CHEBI:15378"/>
        <dbReference type="ChEBI" id="CHEBI:30013"/>
        <dbReference type="ChEBI" id="CHEBI:30616"/>
        <dbReference type="ChEBI" id="CHEBI:61977"/>
        <dbReference type="ChEBI" id="CHEBI:456216"/>
        <dbReference type="EC" id="2.7.11.1"/>
    </reaction>
</comment>
<dbReference type="SMART" id="SM00369">
    <property type="entry name" value="LRR_TYP"/>
    <property type="match status" value="8"/>
</dbReference>
<dbReference type="Gene3D" id="3.30.200.20">
    <property type="entry name" value="Phosphorylase Kinase, domain 1"/>
    <property type="match status" value="1"/>
</dbReference>
<evidence type="ECO:0000256" key="12">
    <source>
        <dbReference type="ARBA" id="ARBA00022741"/>
    </source>
</evidence>
<organism evidence="25 26">
    <name type="scientific">Elaeis guineensis var. tenera</name>
    <name type="common">Oil palm</name>
    <dbReference type="NCBI Taxonomy" id="51953"/>
    <lineage>
        <taxon>Eukaryota</taxon>
        <taxon>Viridiplantae</taxon>
        <taxon>Streptophyta</taxon>
        <taxon>Embryophyta</taxon>
        <taxon>Tracheophyta</taxon>
        <taxon>Spermatophyta</taxon>
        <taxon>Magnoliopsida</taxon>
        <taxon>Liliopsida</taxon>
        <taxon>Arecaceae</taxon>
        <taxon>Arecoideae</taxon>
        <taxon>Cocoseae</taxon>
        <taxon>Elaeidinae</taxon>
        <taxon>Elaeis</taxon>
    </lineage>
</organism>
<dbReference type="FunFam" id="3.80.10.10:FF:000288">
    <property type="entry name" value="LRR receptor-like serine/threonine-protein kinase EFR"/>
    <property type="match status" value="1"/>
</dbReference>
<comment type="similarity">
    <text evidence="2">Belongs to the protein kinase superfamily. Ser/Thr protein kinase family.</text>
</comment>
<dbReference type="PANTHER" id="PTHR27008">
    <property type="entry name" value="OS04G0122200 PROTEIN"/>
    <property type="match status" value="1"/>
</dbReference>
<dbReference type="Gene3D" id="1.10.510.10">
    <property type="entry name" value="Transferase(Phosphotransferase) domain 1"/>
    <property type="match status" value="1"/>
</dbReference>
<dbReference type="InterPro" id="IPR001611">
    <property type="entry name" value="Leu-rich_rpt"/>
</dbReference>
<keyword evidence="12 21" id="KW-0547">Nucleotide-binding</keyword>
<keyword evidence="18" id="KW-0325">Glycoprotein</keyword>
<comment type="catalytic activity">
    <reaction evidence="20">
        <text>L-seryl-[protein] + ATP = O-phospho-L-seryl-[protein] + ADP + H(+)</text>
        <dbReference type="Rhea" id="RHEA:17989"/>
        <dbReference type="Rhea" id="RHEA-COMP:9863"/>
        <dbReference type="Rhea" id="RHEA-COMP:11604"/>
        <dbReference type="ChEBI" id="CHEBI:15378"/>
        <dbReference type="ChEBI" id="CHEBI:29999"/>
        <dbReference type="ChEBI" id="CHEBI:30616"/>
        <dbReference type="ChEBI" id="CHEBI:83421"/>
        <dbReference type="ChEBI" id="CHEBI:456216"/>
        <dbReference type="EC" id="2.7.11.1"/>
    </reaction>
</comment>
<keyword evidence="10 23" id="KW-0732">Signal</keyword>
<evidence type="ECO:0000256" key="15">
    <source>
        <dbReference type="ARBA" id="ARBA00022989"/>
    </source>
</evidence>
<keyword evidence="6" id="KW-0597">Phosphoprotein</keyword>
<evidence type="ECO:0000256" key="1">
    <source>
        <dbReference type="ARBA" id="ARBA00004162"/>
    </source>
</evidence>
<dbReference type="InterPro" id="IPR008271">
    <property type="entry name" value="Ser/Thr_kinase_AS"/>
</dbReference>
<dbReference type="KEGG" id="egu:105058525"/>
<sequence>MEFHGFLLLIFFSLLHPQLILSMQHDNSTDLTALLAFKAAIQDPTGTLAASWTPNISFCAWTGISCSHRRRRVTALRLINLSLQGNIPPHLGNLSFLSRVELYNNSLWGPIPDALGRLPRLRRLALHLNQLSGPIPLTIFNMSFLSILSLSNNNLSGYLPKNHSFFLPQLGYFHVESNQLSGTIPSSLSQCPDLYVLSLSTNYFTGIIPVELANLQQLIILYLDHNNLSGTIPDSLGNLTNLKQLDLSFNFLSGEIPSGLGNLQSLLWMSLANNSLTGPIPASLSNTSMIQFIELTLNSLTGPVPIEFGRNMPLLSSLYLGWNYLSGGLDFITSLSNCRDLENLHIENNELDGVLPPSVANLSSNLLRFTADQNHIRGQIPAGLGNLTGLLLIFLMSNELTGTIPTALTRLESLQELNLTANRIHGPIPSELDRLRSLGQLSLDGNLLSGSIPVSVGNISGLQHLSLAANSLSSAIPRSLWSLSSLLELDLSGNSFEGSLPPDVGNLKNIYRMVLSANQLSGIIPNAIGQLQMLEFLDMSHNLFRGPIPQILGGLVSIKYLNLSSNDLTGAIPGSLAKLRYVTNLDLSFNRLEGQIPKGGIFSNLTIQSLKGNAALCGASKLGFPPCSANATVSNPRRSQRVLKVALSVTASVLVLVACFSVLLVFVARRRRKKTKTSTDPPRLNDHRLISYHELIRATDDFSEANLLGRGGFGSIFRGRLDDGLDVAVKVLNLEMEKASRSFDAECHALRTVRHRNLIKIISTCSNLDFKALVLQYMPNGSLDRWLYSHNYCLSLLQRINIMLDVASALEYLHHHHPQVVLHCDLKPSNVLLDEDMNAHVGDFGIAKLLLGDSKSMVSASTLGTIGYIAPEYGSAGRVSRSVDVYSYGILLLEIMTRKKPTGAMFEGESSLRKWVYEAHPTRVLDVVDHNLLEDEHADPITRHQCLSDSLELGLVCSKDSPKDRILMKEVVPRLQKIKKNYLSNQPRA</sequence>
<dbReference type="InParanoid" id="A0A6I9SA47"/>
<dbReference type="Proteomes" id="UP000504607">
    <property type="component" value="Chromosome 15"/>
</dbReference>
<dbReference type="SUPFAM" id="SSF52058">
    <property type="entry name" value="L domain-like"/>
    <property type="match status" value="2"/>
</dbReference>
<feature type="signal peptide" evidence="23">
    <location>
        <begin position="1"/>
        <end position="22"/>
    </location>
</feature>
<dbReference type="RefSeq" id="XP_010939780.2">
    <property type="nucleotide sequence ID" value="XM_010941478.2"/>
</dbReference>
<feature type="chain" id="PRO_5026826708" description="non-specific serine/threonine protein kinase" evidence="23">
    <location>
        <begin position="23"/>
        <end position="989"/>
    </location>
</feature>
<evidence type="ECO:0000256" key="16">
    <source>
        <dbReference type="ARBA" id="ARBA00023136"/>
    </source>
</evidence>
<reference evidence="26" key="1">
    <citation type="submission" date="2025-08" db="UniProtKB">
        <authorList>
            <consortium name="RefSeq"/>
        </authorList>
    </citation>
    <scope>IDENTIFICATION</scope>
</reference>
<keyword evidence="5" id="KW-0723">Serine/threonine-protein kinase</keyword>
<dbReference type="PROSITE" id="PS50011">
    <property type="entry name" value="PROTEIN_KINASE_DOM"/>
    <property type="match status" value="1"/>
</dbReference>
<dbReference type="GO" id="GO:0004674">
    <property type="term" value="F:protein serine/threonine kinase activity"/>
    <property type="evidence" value="ECO:0007669"/>
    <property type="project" value="UniProtKB-KW"/>
</dbReference>
<evidence type="ECO:0000256" key="9">
    <source>
        <dbReference type="ARBA" id="ARBA00022692"/>
    </source>
</evidence>
<dbReference type="OrthoDB" id="676979at2759"/>
<dbReference type="FunFam" id="3.30.200.20:FF:000661">
    <property type="entry name" value="Serine-threonine protein kinase plant-type"/>
    <property type="match status" value="1"/>
</dbReference>
<evidence type="ECO:0000256" key="21">
    <source>
        <dbReference type="PROSITE-ProRule" id="PRU10141"/>
    </source>
</evidence>
<evidence type="ECO:0000256" key="19">
    <source>
        <dbReference type="ARBA" id="ARBA00047899"/>
    </source>
</evidence>
<keyword evidence="16 22" id="KW-0472">Membrane</keyword>